<reference evidence="1" key="1">
    <citation type="submission" date="2020-04" db="EMBL/GenBank/DDBJ databases">
        <title>A chromosome-scale assembly and high-density genetic map of the yellow drum (Nibea albiflora) genome.</title>
        <authorList>
            <person name="Xu D."/>
            <person name="Zhang W."/>
            <person name="Chen R."/>
            <person name="Tan P."/>
            <person name="Wang L."/>
            <person name="Song H."/>
            <person name="Tian L."/>
            <person name="Zhu Q."/>
            <person name="Wang B."/>
        </authorList>
    </citation>
    <scope>NUCLEOTIDE SEQUENCE</scope>
    <source>
        <strain evidence="1">ZJHYS-2018</strain>
    </source>
</reference>
<keyword evidence="2" id="KW-1185">Reference proteome</keyword>
<dbReference type="EMBL" id="CM024812">
    <property type="protein sequence ID" value="KAG8004722.1"/>
    <property type="molecule type" value="Genomic_DNA"/>
</dbReference>
<name>A0ACB7ES89_NIBAL</name>
<sequence length="174" mass="20719">MRSWQRSRQHRFARRPHERPRRPKNKRCDPLLCKCLVAMGMYHFVDRFDNFNQFIRMSLDQCRLYGPEFVVMYDKLHARIEALCSSAFSALCDFGSSFVVDWELEEAAENDKAAAAAERDKVEEAAEKDDDEEEEEEEVPYTDPLCMVDDFQDAQPPFCYCSRHQRIWREYLEN</sequence>
<protein>
    <submittedName>
        <fullName evidence="1">Uncharacterized protein</fullName>
    </submittedName>
</protein>
<organism evidence="1 2">
    <name type="scientific">Nibea albiflora</name>
    <name type="common">Yellow drum</name>
    <name type="synonym">Corvina albiflora</name>
    <dbReference type="NCBI Taxonomy" id="240163"/>
    <lineage>
        <taxon>Eukaryota</taxon>
        <taxon>Metazoa</taxon>
        <taxon>Chordata</taxon>
        <taxon>Craniata</taxon>
        <taxon>Vertebrata</taxon>
        <taxon>Euteleostomi</taxon>
        <taxon>Actinopterygii</taxon>
        <taxon>Neopterygii</taxon>
        <taxon>Teleostei</taxon>
        <taxon>Neoteleostei</taxon>
        <taxon>Acanthomorphata</taxon>
        <taxon>Eupercaria</taxon>
        <taxon>Sciaenidae</taxon>
        <taxon>Nibea</taxon>
    </lineage>
</organism>
<accession>A0ACB7ES89</accession>
<dbReference type="Proteomes" id="UP000805704">
    <property type="component" value="Chromosome 24"/>
</dbReference>
<evidence type="ECO:0000313" key="2">
    <source>
        <dbReference type="Proteomes" id="UP000805704"/>
    </source>
</evidence>
<comment type="caution">
    <text evidence="1">The sequence shown here is derived from an EMBL/GenBank/DDBJ whole genome shotgun (WGS) entry which is preliminary data.</text>
</comment>
<proteinExistence type="predicted"/>
<gene>
    <name evidence="1" type="ORF">GBF38_016596</name>
</gene>
<evidence type="ECO:0000313" key="1">
    <source>
        <dbReference type="EMBL" id="KAG8004722.1"/>
    </source>
</evidence>